<accession>A0AA47MB93</accession>
<evidence type="ECO:0000259" key="1">
    <source>
        <dbReference type="Pfam" id="PF18701"/>
    </source>
</evidence>
<keyword evidence="3" id="KW-1185">Reference proteome</keyword>
<dbReference type="Proteomes" id="UP001174136">
    <property type="component" value="Unassembled WGS sequence"/>
</dbReference>
<feature type="domain" description="DUF5641" evidence="1">
    <location>
        <begin position="66"/>
        <end position="98"/>
    </location>
</feature>
<dbReference type="AlphaFoldDB" id="A0AA47MB93"/>
<reference evidence="2" key="1">
    <citation type="journal article" date="2023" name="Front. Mar. Sci.">
        <title>A new Merluccius polli reference genome to investigate the effects of global change in West African waters.</title>
        <authorList>
            <person name="Mateo J.L."/>
            <person name="Blanco-Fernandez C."/>
            <person name="Garcia-Vazquez E."/>
            <person name="Machado-Schiaffino G."/>
        </authorList>
    </citation>
    <scope>NUCLEOTIDE SEQUENCE</scope>
    <source>
        <strain evidence="2">C29</strain>
        <tissue evidence="2">Fin</tissue>
    </source>
</reference>
<organism evidence="2 3">
    <name type="scientific">Merluccius polli</name>
    <name type="common">Benguela hake</name>
    <name type="synonym">Merluccius cadenati</name>
    <dbReference type="NCBI Taxonomy" id="89951"/>
    <lineage>
        <taxon>Eukaryota</taxon>
        <taxon>Metazoa</taxon>
        <taxon>Chordata</taxon>
        <taxon>Craniata</taxon>
        <taxon>Vertebrata</taxon>
        <taxon>Euteleostomi</taxon>
        <taxon>Actinopterygii</taxon>
        <taxon>Neopterygii</taxon>
        <taxon>Teleostei</taxon>
        <taxon>Neoteleostei</taxon>
        <taxon>Acanthomorphata</taxon>
        <taxon>Zeiogadaria</taxon>
        <taxon>Gadariae</taxon>
        <taxon>Gadiformes</taxon>
        <taxon>Gadoidei</taxon>
        <taxon>Merlucciidae</taxon>
        <taxon>Merluccius</taxon>
    </lineage>
</organism>
<evidence type="ECO:0000313" key="3">
    <source>
        <dbReference type="Proteomes" id="UP001174136"/>
    </source>
</evidence>
<protein>
    <recommendedName>
        <fullName evidence="1">DUF5641 domain-containing protein</fullName>
    </recommendedName>
</protein>
<dbReference type="PANTHER" id="PTHR47331:SF1">
    <property type="entry name" value="GAG-LIKE PROTEIN"/>
    <property type="match status" value="1"/>
</dbReference>
<dbReference type="PANTHER" id="PTHR47331">
    <property type="entry name" value="PHD-TYPE DOMAIN-CONTAINING PROTEIN"/>
    <property type="match status" value="1"/>
</dbReference>
<gene>
    <name evidence="2" type="ORF">N1851_026916</name>
</gene>
<evidence type="ECO:0000313" key="2">
    <source>
        <dbReference type="EMBL" id="KAK0136894.1"/>
    </source>
</evidence>
<dbReference type="Pfam" id="PF18701">
    <property type="entry name" value="DUF5641"/>
    <property type="match status" value="1"/>
</dbReference>
<comment type="caution">
    <text evidence="2">The sequence shown here is derived from an EMBL/GenBank/DDBJ whole genome shotgun (WGS) entry which is preliminary data.</text>
</comment>
<dbReference type="InterPro" id="IPR040676">
    <property type="entry name" value="DUF5641"/>
</dbReference>
<name>A0AA47MB93_MERPO</name>
<proteinExistence type="predicted"/>
<sequence>MDIQPPAGSHYGGTWKRIIRLIRKPSHHKLSDDPNDLEALTPNHNLLLKSKPFLHPGLFEENYLYWKQVQYLSDVFWKWWIREYLPLLKERQKWTNPRAPRSSWLIGKVAKTFLDRRGAVRSVQLKTKTGFLERHITKLYMLIEACN</sequence>
<dbReference type="EMBL" id="JAOPHQ010005122">
    <property type="protein sequence ID" value="KAK0136894.1"/>
    <property type="molecule type" value="Genomic_DNA"/>
</dbReference>